<dbReference type="InterPro" id="IPR008942">
    <property type="entry name" value="ENTH_VHS"/>
</dbReference>
<evidence type="ECO:0000313" key="3">
    <source>
        <dbReference type="EMBL" id="GAB1224684.1"/>
    </source>
</evidence>
<sequence length="47" mass="5513">MSSWLTSIKKTVYGLTDAQVFLKDATNNDQWGPTTKQYQQIIQYTYH</sequence>
<comment type="caution">
    <text evidence="2">The sequence shown here is derived from an EMBL/GenBank/DDBJ whole genome shotgun (WGS) entry which is preliminary data.</text>
</comment>
<proteinExistence type="predicted"/>
<dbReference type="Gene3D" id="1.25.40.90">
    <property type="match status" value="1"/>
</dbReference>
<dbReference type="InterPro" id="IPR013809">
    <property type="entry name" value="ENTH"/>
</dbReference>
<reference evidence="2" key="2">
    <citation type="submission" date="2024-08" db="EMBL/GenBank/DDBJ databases">
        <title>Draft genome assembly of Entamoeba nuttalli using a combination of long-read and short-read sequencing data.</title>
        <authorList>
            <person name="Tanaka M."/>
            <person name="Tachibana H."/>
        </authorList>
    </citation>
    <scope>NUCLEOTIDE SEQUENCE</scope>
    <source>
        <strain evidence="2">P19-061405</strain>
    </source>
</reference>
<feature type="domain" description="ENTH" evidence="1">
    <location>
        <begin position="10"/>
        <end position="47"/>
    </location>
</feature>
<evidence type="ECO:0000313" key="4">
    <source>
        <dbReference type="Proteomes" id="UP001628156"/>
    </source>
</evidence>
<dbReference type="Proteomes" id="UP001628156">
    <property type="component" value="Unassembled WGS sequence"/>
</dbReference>
<gene>
    <name evidence="2" type="ORF">ENUP19_0130G0028</name>
    <name evidence="3" type="ORF">ENUP19_0215G0007</name>
</gene>
<dbReference type="SUPFAM" id="SSF48464">
    <property type="entry name" value="ENTH/VHS domain"/>
    <property type="match status" value="1"/>
</dbReference>
<keyword evidence="4" id="KW-1185">Reference proteome</keyword>
<organism evidence="2 4">
    <name type="scientific">Entamoeba nuttalli</name>
    <dbReference type="NCBI Taxonomy" id="412467"/>
    <lineage>
        <taxon>Eukaryota</taxon>
        <taxon>Amoebozoa</taxon>
        <taxon>Evosea</taxon>
        <taxon>Archamoebae</taxon>
        <taxon>Mastigamoebida</taxon>
        <taxon>Entamoebidae</taxon>
        <taxon>Entamoeba</taxon>
    </lineage>
</organism>
<protein>
    <recommendedName>
        <fullName evidence="1">ENTH domain-containing protein</fullName>
    </recommendedName>
</protein>
<evidence type="ECO:0000259" key="1">
    <source>
        <dbReference type="PROSITE" id="PS50942"/>
    </source>
</evidence>
<reference evidence="2 4" key="1">
    <citation type="journal article" date="2019" name="PLoS Negl. Trop. Dis.">
        <title>Whole genome sequencing of Entamoeba nuttalli reveals mammalian host-related molecular signatures and a novel octapeptide-repeat surface protein.</title>
        <authorList>
            <person name="Tanaka M."/>
            <person name="Makiuchi T."/>
            <person name="Komiyama T."/>
            <person name="Shiina T."/>
            <person name="Osaki K."/>
            <person name="Tachibana H."/>
        </authorList>
    </citation>
    <scope>NUCLEOTIDE SEQUENCE [LARGE SCALE GENOMIC DNA]</scope>
    <source>
        <strain evidence="2 4">P19-061405</strain>
    </source>
</reference>
<dbReference type="Pfam" id="PF01417">
    <property type="entry name" value="ENTH"/>
    <property type="match status" value="1"/>
</dbReference>
<dbReference type="EMBL" id="BAAFRS010000130">
    <property type="protein sequence ID" value="GAB1223100.1"/>
    <property type="molecule type" value="Genomic_DNA"/>
</dbReference>
<name>A0ABQ0DJR0_9EUKA</name>
<dbReference type="EMBL" id="BAAFRS010000215">
    <property type="protein sequence ID" value="GAB1224684.1"/>
    <property type="molecule type" value="Genomic_DNA"/>
</dbReference>
<evidence type="ECO:0000313" key="2">
    <source>
        <dbReference type="EMBL" id="GAB1223100.1"/>
    </source>
</evidence>
<dbReference type="PROSITE" id="PS50942">
    <property type="entry name" value="ENTH"/>
    <property type="match status" value="1"/>
</dbReference>
<accession>A0ABQ0DJR0</accession>